<dbReference type="Proteomes" id="UP000050920">
    <property type="component" value="Unassembled WGS sequence"/>
</dbReference>
<protein>
    <submittedName>
        <fullName evidence="4">Lysin</fullName>
    </submittedName>
</protein>
<dbReference type="CDD" id="cd06523">
    <property type="entry name" value="GH25_PlyB-like"/>
    <property type="match status" value="1"/>
</dbReference>
<dbReference type="PANTHER" id="PTHR34135:SF1">
    <property type="entry name" value="GLYCOSYL HYDROLASE FAMILY 25"/>
    <property type="match status" value="1"/>
</dbReference>
<accession>A0A0R2NSL9</accession>
<dbReference type="EMBL" id="AYGX02000095">
    <property type="protein sequence ID" value="KRO27021.1"/>
    <property type="molecule type" value="Genomic_DNA"/>
</dbReference>
<reference evidence="4 5" key="1">
    <citation type="journal article" date="2015" name="Genome Announc.">
        <title>Expanding the biotechnology potential of lactobacilli through comparative genomics of 213 strains and associated genera.</title>
        <authorList>
            <person name="Sun Z."/>
            <person name="Harris H.M."/>
            <person name="McCann A."/>
            <person name="Guo C."/>
            <person name="Argimon S."/>
            <person name="Zhang W."/>
            <person name="Yang X."/>
            <person name="Jeffery I.B."/>
            <person name="Cooney J.C."/>
            <person name="Kagawa T.F."/>
            <person name="Liu W."/>
            <person name="Song Y."/>
            <person name="Salvetti E."/>
            <person name="Wrobel A."/>
            <person name="Rasinkangas P."/>
            <person name="Parkhill J."/>
            <person name="Rea M.C."/>
            <person name="O'Sullivan O."/>
            <person name="Ritari J."/>
            <person name="Douillard F.P."/>
            <person name="Paul Ross R."/>
            <person name="Yang R."/>
            <person name="Briner A.E."/>
            <person name="Felis G.E."/>
            <person name="de Vos W.M."/>
            <person name="Barrangou R."/>
            <person name="Klaenhammer T.R."/>
            <person name="Caufield P.W."/>
            <person name="Cui Y."/>
            <person name="Zhang H."/>
            <person name="O'Toole P.W."/>
        </authorList>
    </citation>
    <scope>NUCLEOTIDE SEQUENCE [LARGE SCALE GENOMIC DNA]</scope>
    <source>
        <strain evidence="4 5">DSM 21115</strain>
    </source>
</reference>
<dbReference type="GO" id="GO:0016052">
    <property type="term" value="P:carbohydrate catabolic process"/>
    <property type="evidence" value="ECO:0007669"/>
    <property type="project" value="TreeGrafter"/>
</dbReference>
<gene>
    <name evidence="4" type="ORF">DY78_GL000419</name>
</gene>
<dbReference type="InterPro" id="IPR017853">
    <property type="entry name" value="GH"/>
</dbReference>
<dbReference type="InterPro" id="IPR044081">
    <property type="entry name" value="DUF5776"/>
</dbReference>
<name>A0A0R2NSL9_9LACO</name>
<dbReference type="PANTHER" id="PTHR34135">
    <property type="entry name" value="LYSOZYME"/>
    <property type="match status" value="1"/>
</dbReference>
<organism evidence="4 5">
    <name type="scientific">Lactiplantibacillus fabifermentans DSM 21115</name>
    <dbReference type="NCBI Taxonomy" id="1413187"/>
    <lineage>
        <taxon>Bacteria</taxon>
        <taxon>Bacillati</taxon>
        <taxon>Bacillota</taxon>
        <taxon>Bacilli</taxon>
        <taxon>Lactobacillales</taxon>
        <taxon>Lactobacillaceae</taxon>
        <taxon>Lactiplantibacillus</taxon>
    </lineage>
</organism>
<comment type="caution">
    <text evidence="4">The sequence shown here is derived from an EMBL/GenBank/DDBJ whole genome shotgun (WGS) entry which is preliminary data.</text>
</comment>
<dbReference type="Gene3D" id="3.20.20.80">
    <property type="entry name" value="Glycosidases"/>
    <property type="match status" value="1"/>
</dbReference>
<evidence type="ECO:0000313" key="5">
    <source>
        <dbReference type="Proteomes" id="UP000050920"/>
    </source>
</evidence>
<dbReference type="PROSITE" id="PS51904">
    <property type="entry name" value="GLYCOSYL_HYDROL_F25_2"/>
    <property type="match status" value="1"/>
</dbReference>
<sequence>MGAAKNASAAVPDISEWQGKLTSTQVKSLKKQASFVINRVQYGSGYIDKYHTSNESLYVKYGVPFGSYDYSTFTSTATAKQEAINFYNRSNKNTRFYVLDFETTNMSSSAANAAVKAWYTEMRKLTKKHLIFYSYQSFATQYANSERGKFDAQWIANYSNRPTVPFSLWQYSSTYYLSSLNLYVDNSLYDKATVTNYHPLSWWTSTSSSTTKKTTTTTAAKPAATTTSTNKTTTSTPAKVNYAFSKYSAGQDAYLKAGATNYYGGEAIPSSVRGKMYGISQVKSVTTAASKQVVYLVGLNKWVLAQDVDGYWQVGKQGTFKLRFKANIFNDVKLKNKSGRTVAKNASVTGKVVKSGKYYRIKIANNGGYITAKVSESAFTPVNYAYSSYTKGQHAYLLKSATHYTDGSAIPNSVKQKHYTIGAINHNVGSRSKEQLYLPALHKTVWSQDVNGYYVGQHGGFTLKWQTANVFTGADLKTKTGKTLKKGEFFSGKVVKYGNVYRIKLNSGGYISASVQAVVNAYHETMPGSKQVKTKNALYEYKSTSFKKSTRSKHHAKGATLKVKKVGKRKDGTRYFQLSNGHYITARKSSIAK</sequence>
<evidence type="ECO:0000256" key="1">
    <source>
        <dbReference type="ARBA" id="ARBA00010646"/>
    </source>
</evidence>
<dbReference type="Pfam" id="PF01183">
    <property type="entry name" value="Glyco_hydro_25"/>
    <property type="match status" value="1"/>
</dbReference>
<dbReference type="GO" id="GO:0003796">
    <property type="term" value="F:lysozyme activity"/>
    <property type="evidence" value="ECO:0007669"/>
    <property type="project" value="InterPro"/>
</dbReference>
<proteinExistence type="inferred from homology"/>
<dbReference type="InterPro" id="IPR002053">
    <property type="entry name" value="Glyco_hydro_25"/>
</dbReference>
<evidence type="ECO:0000313" key="4">
    <source>
        <dbReference type="EMBL" id="KRO27021.1"/>
    </source>
</evidence>
<feature type="region of interest" description="Disordered" evidence="2">
    <location>
        <begin position="206"/>
        <end position="233"/>
    </location>
</feature>
<dbReference type="GO" id="GO:0016998">
    <property type="term" value="P:cell wall macromolecule catabolic process"/>
    <property type="evidence" value="ECO:0007669"/>
    <property type="project" value="InterPro"/>
</dbReference>
<dbReference type="SUPFAM" id="SSF51445">
    <property type="entry name" value="(Trans)glycosidases"/>
    <property type="match status" value="1"/>
</dbReference>
<comment type="similarity">
    <text evidence="1">Belongs to the glycosyl hydrolase 25 family.</text>
</comment>
<dbReference type="GO" id="GO:0009253">
    <property type="term" value="P:peptidoglycan catabolic process"/>
    <property type="evidence" value="ECO:0007669"/>
    <property type="project" value="InterPro"/>
</dbReference>
<feature type="domain" description="DUF5776" evidence="3">
    <location>
        <begin position="522"/>
        <end position="589"/>
    </location>
</feature>
<evidence type="ECO:0000256" key="2">
    <source>
        <dbReference type="SAM" id="MobiDB-lite"/>
    </source>
</evidence>
<dbReference type="AlphaFoldDB" id="A0A0R2NSL9"/>
<keyword evidence="5" id="KW-1185">Reference proteome</keyword>
<dbReference type="Pfam" id="PF19087">
    <property type="entry name" value="DUF5776"/>
    <property type="match status" value="1"/>
</dbReference>
<evidence type="ECO:0000259" key="3">
    <source>
        <dbReference type="Pfam" id="PF19087"/>
    </source>
</evidence>